<evidence type="ECO:0000313" key="1">
    <source>
        <dbReference type="WBParaSite" id="maker-PairedContig_2022-snap-gene-0.3-mRNA-1"/>
    </source>
</evidence>
<name>A0A1I8EH90_WUCBA</name>
<sequence length="426" mass="47356">MESHPFVSPATTLAALSTSTLDISFESTTVYYSVAPISYTIDVSSSIPYRDVIISENSVLSEQISTFSTNACSNVNNLSGNAEERYDDAPSNICNESTTEMLQLHHISGDLQVDIAAQQLSLPPNMKTNVAAQRLPLSSLQTQVVAQQLPSCSKLLVNVPPQRLPSSSAVQSSVTTQQLLLRSNQQAKSLSLPSTKSLQATDEFQQNLSFIHKIRLLHDKATHYARLAQDAWEEARAIASSLNMPPPSLPDAVDFMTHNYLKYRKQWTLLKRAEERENITPNLSQVVNLGNSVSPQPILLSPSRFQSISKWVKPSRNTNSVLDPNFSKLPTKMSRVEEDVCRNADAKLVINVAEEMIDQQLPKTLLQPTNCMEELHLSQRQQIPDEFVNPNLSDIRRSCNLQRMQQRLNASLAVGKKAKENKGCNS</sequence>
<accession>A0A1I8EH90</accession>
<reference evidence="1" key="1">
    <citation type="submission" date="2016-11" db="UniProtKB">
        <authorList>
            <consortium name="WormBaseParasite"/>
        </authorList>
    </citation>
    <scope>IDENTIFICATION</scope>
    <source>
        <strain evidence="1">pt0022</strain>
    </source>
</reference>
<proteinExistence type="predicted"/>
<dbReference type="AlphaFoldDB" id="A0A1I8EH90"/>
<dbReference type="WBParaSite" id="maker-PairedContig_2022-snap-gene-0.3-mRNA-1">
    <property type="protein sequence ID" value="maker-PairedContig_2022-snap-gene-0.3-mRNA-1"/>
    <property type="gene ID" value="maker-PairedContig_2022-snap-gene-0.3"/>
</dbReference>
<organism evidence="1">
    <name type="scientific">Wuchereria bancrofti</name>
    <dbReference type="NCBI Taxonomy" id="6293"/>
    <lineage>
        <taxon>Eukaryota</taxon>
        <taxon>Metazoa</taxon>
        <taxon>Ecdysozoa</taxon>
        <taxon>Nematoda</taxon>
        <taxon>Chromadorea</taxon>
        <taxon>Rhabditida</taxon>
        <taxon>Spirurina</taxon>
        <taxon>Spiruromorpha</taxon>
        <taxon>Filarioidea</taxon>
        <taxon>Onchocercidae</taxon>
        <taxon>Wuchereria</taxon>
    </lineage>
</organism>
<protein>
    <submittedName>
        <fullName evidence="1">Uncharacterized protein</fullName>
    </submittedName>
</protein>